<comment type="caution">
    <text evidence="8">Lacks conserved residue(s) required for the propagation of feature annotation.</text>
</comment>
<dbReference type="Pfam" id="PF04178">
    <property type="entry name" value="Got1"/>
    <property type="match status" value="1"/>
</dbReference>
<reference evidence="9 10" key="1">
    <citation type="submission" date="2024-03" db="EMBL/GenBank/DDBJ databases">
        <title>Aureococcus anophagefferens CCMP1851 and Kratosvirus quantuckense: Draft genome of a second virus-susceptible host strain in the model system.</title>
        <authorList>
            <person name="Chase E."/>
            <person name="Truchon A.R."/>
            <person name="Schepens W."/>
            <person name="Wilhelm S.W."/>
        </authorList>
    </citation>
    <scope>NUCLEOTIDE SEQUENCE [LARGE SCALE GENOMIC DNA]</scope>
    <source>
        <strain evidence="9 10">CCMP1851</strain>
    </source>
</reference>
<proteinExistence type="inferred from homology"/>
<dbReference type="InterPro" id="IPR011691">
    <property type="entry name" value="Vesicle_transpt_SFT2"/>
</dbReference>
<evidence type="ECO:0000256" key="8">
    <source>
        <dbReference type="RuleBase" id="RU363111"/>
    </source>
</evidence>
<dbReference type="EMBL" id="JBBJCI010000366">
    <property type="protein sequence ID" value="KAK7232809.1"/>
    <property type="molecule type" value="Genomic_DNA"/>
</dbReference>
<comment type="caution">
    <text evidence="9">The sequence shown here is derived from an EMBL/GenBank/DDBJ whole genome shotgun (WGS) entry which is preliminary data.</text>
</comment>
<evidence type="ECO:0000256" key="4">
    <source>
        <dbReference type="ARBA" id="ARBA00022927"/>
    </source>
</evidence>
<keyword evidence="4 8" id="KW-0653">Protein transport</keyword>
<dbReference type="PANTHER" id="PTHR23137">
    <property type="entry name" value="VESICLE TRANSPORT PROTEIN-RELATED"/>
    <property type="match status" value="1"/>
</dbReference>
<keyword evidence="2 8" id="KW-0813">Transport</keyword>
<evidence type="ECO:0000256" key="6">
    <source>
        <dbReference type="ARBA" id="ARBA00023136"/>
    </source>
</evidence>
<comment type="similarity">
    <text evidence="7 8">Belongs to the SFT2 family.</text>
</comment>
<evidence type="ECO:0000313" key="10">
    <source>
        <dbReference type="Proteomes" id="UP001363151"/>
    </source>
</evidence>
<accession>A0ABR1FL39</accession>
<name>A0ABR1FL39_AURAN</name>
<dbReference type="Proteomes" id="UP001363151">
    <property type="component" value="Unassembled WGS sequence"/>
</dbReference>
<evidence type="ECO:0000256" key="5">
    <source>
        <dbReference type="ARBA" id="ARBA00022989"/>
    </source>
</evidence>
<evidence type="ECO:0000256" key="7">
    <source>
        <dbReference type="ARBA" id="ARBA00025800"/>
    </source>
</evidence>
<keyword evidence="6 8" id="KW-0472">Membrane</keyword>
<evidence type="ECO:0000256" key="1">
    <source>
        <dbReference type="ARBA" id="ARBA00004141"/>
    </source>
</evidence>
<comment type="function">
    <text evidence="8">May be involved in fusion of retrograde transport vesicles derived from an endocytic compartment with the Golgi complex.</text>
</comment>
<keyword evidence="3 8" id="KW-0812">Transmembrane</keyword>
<feature type="transmembrane region" description="Helical" evidence="8">
    <location>
        <begin position="111"/>
        <end position="129"/>
    </location>
</feature>
<feature type="transmembrane region" description="Helical" evidence="8">
    <location>
        <begin position="150"/>
        <end position="183"/>
    </location>
</feature>
<dbReference type="InterPro" id="IPR007305">
    <property type="entry name" value="Vesicle_transpt_Got1/SFT2"/>
</dbReference>
<evidence type="ECO:0000256" key="2">
    <source>
        <dbReference type="ARBA" id="ARBA00022448"/>
    </source>
</evidence>
<comment type="subcellular location">
    <subcellularLocation>
        <location evidence="1 8">Membrane</location>
        <topology evidence="1 8">Multi-pass membrane protein</topology>
    </subcellularLocation>
</comment>
<feature type="transmembrane region" description="Helical" evidence="8">
    <location>
        <begin position="76"/>
        <end position="99"/>
    </location>
</feature>
<sequence>MGWFPGLGAKEESSSYSILGTQTEATSNPLASATQALNNAANTARRTVGIPVPEEEKTMEDQVCEMCPTMTFKQRLTALIACCVLGYLLEICGSLTLIGGPSAENIRKFCLLYVSGNLIAIMATCFWVGPKYMCRKMMKKSRRCATIFYLVTLVAVVVLALLKVALIFVLLMLSVELCAAIWYSASYLPKGRWCIVQCCKQSLFSPCPDVLNPVEASLPVV</sequence>
<gene>
    <name evidence="9" type="ORF">SO694_00037286</name>
</gene>
<organism evidence="9 10">
    <name type="scientific">Aureococcus anophagefferens</name>
    <name type="common">Harmful bloom alga</name>
    <dbReference type="NCBI Taxonomy" id="44056"/>
    <lineage>
        <taxon>Eukaryota</taxon>
        <taxon>Sar</taxon>
        <taxon>Stramenopiles</taxon>
        <taxon>Ochrophyta</taxon>
        <taxon>Pelagophyceae</taxon>
        <taxon>Pelagomonadales</taxon>
        <taxon>Pelagomonadaceae</taxon>
        <taxon>Aureococcus</taxon>
    </lineage>
</organism>
<evidence type="ECO:0000256" key="3">
    <source>
        <dbReference type="ARBA" id="ARBA00022692"/>
    </source>
</evidence>
<protein>
    <recommendedName>
        <fullName evidence="8">Vesicle transport protein</fullName>
    </recommendedName>
</protein>
<keyword evidence="10" id="KW-1185">Reference proteome</keyword>
<dbReference type="PANTHER" id="PTHR23137:SF6">
    <property type="entry name" value="VESICLE TRANSPORT PROTEIN"/>
    <property type="match status" value="1"/>
</dbReference>
<evidence type="ECO:0000313" key="9">
    <source>
        <dbReference type="EMBL" id="KAK7232809.1"/>
    </source>
</evidence>
<keyword evidence="5 8" id="KW-1133">Transmembrane helix</keyword>